<gene>
    <name evidence="1" type="ORF">CYMTET_13488</name>
</gene>
<proteinExistence type="predicted"/>
<organism evidence="1 2">
    <name type="scientific">Cymbomonas tetramitiformis</name>
    <dbReference type="NCBI Taxonomy" id="36881"/>
    <lineage>
        <taxon>Eukaryota</taxon>
        <taxon>Viridiplantae</taxon>
        <taxon>Chlorophyta</taxon>
        <taxon>Pyramimonadophyceae</taxon>
        <taxon>Pyramimonadales</taxon>
        <taxon>Pyramimonadaceae</taxon>
        <taxon>Cymbomonas</taxon>
    </lineage>
</organism>
<accession>A0AAE0LB09</accession>
<evidence type="ECO:0000313" key="1">
    <source>
        <dbReference type="EMBL" id="KAK3278583.1"/>
    </source>
</evidence>
<comment type="caution">
    <text evidence="1">The sequence shown here is derived from an EMBL/GenBank/DDBJ whole genome shotgun (WGS) entry which is preliminary data.</text>
</comment>
<protein>
    <submittedName>
        <fullName evidence="1">Uncharacterized protein</fullName>
    </submittedName>
</protein>
<name>A0AAE0LB09_9CHLO</name>
<dbReference type="AlphaFoldDB" id="A0AAE0LB09"/>
<dbReference type="EMBL" id="LGRX02005372">
    <property type="protein sequence ID" value="KAK3278583.1"/>
    <property type="molecule type" value="Genomic_DNA"/>
</dbReference>
<reference evidence="1 2" key="1">
    <citation type="journal article" date="2015" name="Genome Biol. Evol.">
        <title>Comparative Genomics of a Bacterivorous Green Alga Reveals Evolutionary Causalities and Consequences of Phago-Mixotrophic Mode of Nutrition.</title>
        <authorList>
            <person name="Burns J.A."/>
            <person name="Paasch A."/>
            <person name="Narechania A."/>
            <person name="Kim E."/>
        </authorList>
    </citation>
    <scope>NUCLEOTIDE SEQUENCE [LARGE SCALE GENOMIC DNA]</scope>
    <source>
        <strain evidence="1 2">PLY_AMNH</strain>
    </source>
</reference>
<dbReference type="Proteomes" id="UP001190700">
    <property type="component" value="Unassembled WGS sequence"/>
</dbReference>
<sequence>MRVVESRFSELLPPPADVAPPADHRATKVAAGHLAAFLRRAPRFLKVVRNETTERATERLLNAAVGYATDRVNLRLCL</sequence>
<keyword evidence="2" id="KW-1185">Reference proteome</keyword>
<evidence type="ECO:0000313" key="2">
    <source>
        <dbReference type="Proteomes" id="UP001190700"/>
    </source>
</evidence>